<gene>
    <name evidence="1" type="primary">jg4942</name>
    <name evidence="1" type="ORF">PAEG_LOCUS25030</name>
</gene>
<dbReference type="AlphaFoldDB" id="A0A8S4SIF9"/>
<evidence type="ECO:0000313" key="1">
    <source>
        <dbReference type="EMBL" id="CAH2265692.1"/>
    </source>
</evidence>
<keyword evidence="2" id="KW-1185">Reference proteome</keyword>
<dbReference type="Proteomes" id="UP000838756">
    <property type="component" value="Unassembled WGS sequence"/>
</dbReference>
<protein>
    <submittedName>
        <fullName evidence="1">Jg4942 protein</fullName>
    </submittedName>
</protein>
<proteinExistence type="predicted"/>
<reference evidence="1" key="1">
    <citation type="submission" date="2022-03" db="EMBL/GenBank/DDBJ databases">
        <authorList>
            <person name="Lindestad O."/>
        </authorList>
    </citation>
    <scope>NUCLEOTIDE SEQUENCE</scope>
</reference>
<name>A0A8S4SIF9_9NEOP</name>
<evidence type="ECO:0000313" key="2">
    <source>
        <dbReference type="Proteomes" id="UP000838756"/>
    </source>
</evidence>
<sequence>MRAHTVTKNRHPEVCYKIAAPEEASMTNTYTENCLLYTTAQCCPFPWRTDDNCGLMSGGLGFISMQGNFGISALIHVYDKRFGALFRHLCLLPRTLALNSEYAEDILASSIEGALSPPVDCYKIKHPPSACVAFECPSNRRSWLQSEEPPHNTRRFKDYCLLYPALDPTTKGKLLKILVEAFREKTSDILIT</sequence>
<accession>A0A8S4SIF9</accession>
<comment type="caution">
    <text evidence="1">The sequence shown here is derived from an EMBL/GenBank/DDBJ whole genome shotgun (WGS) entry which is preliminary data.</text>
</comment>
<dbReference type="EMBL" id="CAKXAJ010026290">
    <property type="protein sequence ID" value="CAH2265692.1"/>
    <property type="molecule type" value="Genomic_DNA"/>
</dbReference>
<organism evidence="1 2">
    <name type="scientific">Pararge aegeria aegeria</name>
    <dbReference type="NCBI Taxonomy" id="348720"/>
    <lineage>
        <taxon>Eukaryota</taxon>
        <taxon>Metazoa</taxon>
        <taxon>Ecdysozoa</taxon>
        <taxon>Arthropoda</taxon>
        <taxon>Hexapoda</taxon>
        <taxon>Insecta</taxon>
        <taxon>Pterygota</taxon>
        <taxon>Neoptera</taxon>
        <taxon>Endopterygota</taxon>
        <taxon>Lepidoptera</taxon>
        <taxon>Glossata</taxon>
        <taxon>Ditrysia</taxon>
        <taxon>Papilionoidea</taxon>
        <taxon>Nymphalidae</taxon>
        <taxon>Satyrinae</taxon>
        <taxon>Satyrini</taxon>
        <taxon>Parargina</taxon>
        <taxon>Pararge</taxon>
    </lineage>
</organism>